<evidence type="ECO:0000256" key="2">
    <source>
        <dbReference type="ARBA" id="ARBA00010112"/>
    </source>
</evidence>
<comment type="subcellular location">
    <subcellularLocation>
        <location evidence="1">Secreted</location>
    </subcellularLocation>
</comment>
<dbReference type="GO" id="GO:0009986">
    <property type="term" value="C:cell surface"/>
    <property type="evidence" value="ECO:0007669"/>
    <property type="project" value="InterPro"/>
</dbReference>
<evidence type="ECO:0000313" key="5">
    <source>
        <dbReference type="WBParaSite" id="maker-PairedContig_2039-snap-gene-0.6-mRNA-1"/>
    </source>
</evidence>
<dbReference type="AlphaFoldDB" id="A0A1I8EH20"/>
<dbReference type="PANTHER" id="PTHR21700">
    <property type="entry name" value="TRANSTHYRETIN-LIKE FAMILY PROTEIN-RELATED"/>
    <property type="match status" value="1"/>
</dbReference>
<proteinExistence type="inferred from homology"/>
<dbReference type="Pfam" id="PF01060">
    <property type="entry name" value="TTR-52"/>
    <property type="match status" value="1"/>
</dbReference>
<dbReference type="PANTHER" id="PTHR21700:SF12">
    <property type="entry name" value="TRANSTHYRETIN-LIKE FAMILY PROTEIN"/>
    <property type="match status" value="1"/>
</dbReference>
<protein>
    <recommendedName>
        <fullName evidence="6">Transthyretin-like family protein</fullName>
    </recommendedName>
</protein>
<dbReference type="GO" id="GO:0005576">
    <property type="term" value="C:extracellular region"/>
    <property type="evidence" value="ECO:0007669"/>
    <property type="project" value="UniProtKB-SubCell"/>
</dbReference>
<organism evidence="5">
    <name type="scientific">Wuchereria bancrofti</name>
    <dbReference type="NCBI Taxonomy" id="6293"/>
    <lineage>
        <taxon>Eukaryota</taxon>
        <taxon>Metazoa</taxon>
        <taxon>Ecdysozoa</taxon>
        <taxon>Nematoda</taxon>
        <taxon>Chromadorea</taxon>
        <taxon>Rhabditida</taxon>
        <taxon>Spirurina</taxon>
        <taxon>Spiruromorpha</taxon>
        <taxon>Filarioidea</taxon>
        <taxon>Onchocercidae</taxon>
        <taxon>Wuchereria</taxon>
    </lineage>
</organism>
<dbReference type="Gene3D" id="2.60.40.3330">
    <property type="match status" value="1"/>
</dbReference>
<evidence type="ECO:0000256" key="4">
    <source>
        <dbReference type="ARBA" id="ARBA00022729"/>
    </source>
</evidence>
<comment type="similarity">
    <text evidence="2">Belongs to the nematode transthyretin-like family.</text>
</comment>
<name>A0A1I8EH20_WUCBA</name>
<keyword evidence="4" id="KW-0732">Signal</keyword>
<evidence type="ECO:0000256" key="3">
    <source>
        <dbReference type="ARBA" id="ARBA00022525"/>
    </source>
</evidence>
<dbReference type="InterPro" id="IPR038479">
    <property type="entry name" value="Transthyretin-like_sf"/>
</dbReference>
<sequence length="214" mass="24275">MEVLDFLGCSSGLLACFERSDCICKLFRKIETTGRFDDGFYVCDNNGEYFNIEVCAHGRKWIPEIKKQQKHLLFLNVWVVLLMQLAYAGHKCVWIHGTVRCHKDPSRNLNVEVRVYDRDGLSIAKIIDPDDLMGVTFTSEDGSFQLDGCGEDIDWIPGIPNNPEPYLQILHYCNRQTGEIIKLPPFGIFVPNTYEVGIVDLDLPIQASSAKNNT</sequence>
<evidence type="ECO:0008006" key="6">
    <source>
        <dbReference type="Google" id="ProtNLM"/>
    </source>
</evidence>
<dbReference type="InterPro" id="IPR001534">
    <property type="entry name" value="Transthyretin-like"/>
</dbReference>
<keyword evidence="3" id="KW-0964">Secreted</keyword>
<accession>A0A1I8EH20</accession>
<reference evidence="5" key="1">
    <citation type="submission" date="2016-11" db="UniProtKB">
        <authorList>
            <consortium name="WormBaseParasite"/>
        </authorList>
    </citation>
    <scope>IDENTIFICATION</scope>
    <source>
        <strain evidence="5">pt0022</strain>
    </source>
</reference>
<evidence type="ECO:0000256" key="1">
    <source>
        <dbReference type="ARBA" id="ARBA00004613"/>
    </source>
</evidence>
<dbReference type="WBParaSite" id="maker-PairedContig_2039-snap-gene-0.6-mRNA-1">
    <property type="protein sequence ID" value="maker-PairedContig_2039-snap-gene-0.6-mRNA-1"/>
    <property type="gene ID" value="maker-PairedContig_2039-snap-gene-0.6"/>
</dbReference>